<feature type="compositionally biased region" description="Basic and acidic residues" evidence="1">
    <location>
        <begin position="522"/>
        <end position="536"/>
    </location>
</feature>
<dbReference type="Proteomes" id="UP001175271">
    <property type="component" value="Unassembled WGS sequence"/>
</dbReference>
<sequence>MESAEKSIQAMNEVVLDDPESGKKLILMTVAEIDAVGVGGQHLLPLAEKRDIFKRVMGNSFSAAFLRNEIERSDDEEWHRTIKELQERFDSIYDDLAQNYSKMEVSLVQTILDKLGHSVANDLIDPEHIEGNIPIMYTNKKVHPLRVKQHEAKKSQFIKTMEEQRGRQREILGKICRLRIFESVFSDKAKKKDEAYLDSFRQPLEVLKQKLLGGPRKSSKKRASTPTSSAARSPSPGSDLAASISRLSMSDDADKAPAPIVRARDPIVYLNLKSIIISDELREQLSEEGIEIPEYDEVELELYRHIIDAVEKAGHDPRKVPKSVVEEFLEDFQEQSESERESSSESSDSDSLETDGDDIMEQNERDVEMYCENIARQKRREAQRKKLGEITIDENGERELIDLVDESAPGPSNKRDPILESIEAEIGVVAREESREEPAPRPPPKATTPPPQPLKSILKTSRPRATFDLPPDVDNAAPPTRERDPTPPPKRARGLHLPDAEEDLFAAQLAHKSAKRTPPSGMEKKKATPSRVEKPVVRPVQAEKPVQKALKTSEGQTKQKQPQNSTEEVPTQQNHTRPAEVSVPATVAMEAPLLHQIKTELEDSVSINFVPHMVSDTVMSKQTPARKRRPSATFGDEPHQEALIFTHLALNVDDNNKIPVRPEGEHIIMRIFDDHRNPLVRETYEAVTEADTPREVWRENYCSDEHRSWWKLMVKAPKGTMNNPAKKKKPKKGDKMVRVPSSNVPFAAQVLQKLKPRSSQNALDFDEKLQSVLAEPFTLPEDKELAICKCKVNTVIIGDDVIAHLNPRLFTVFKDTENGYANFIDYARVLKFYGPTRLKSIVNKISHFVENGLPESNCDVVVNRLVWILSFEYLHLFSMDNEYMEDLEYLFQMCFFIFGPKHYMKNKRKEQYNYYQKEIPEGAHLSSYSLDPVVVTFVTIPEFGDYKRKFMKMNNFIRKKVIEYNEREDRVADEPYFELVDWAKAAEKMETVEERLTCLLQKLKEVGVPSEDICKVPECEVAKEPEVSEEPEVAEEPQVAEKPQRKTKAKRGRRKK</sequence>
<keyword evidence="3" id="KW-1185">Reference proteome</keyword>
<comment type="caution">
    <text evidence="2">The sequence shown here is derived from an EMBL/GenBank/DDBJ whole genome shotgun (WGS) entry which is preliminary data.</text>
</comment>
<reference evidence="2" key="1">
    <citation type="submission" date="2023-06" db="EMBL/GenBank/DDBJ databases">
        <title>Genomic analysis of the entomopathogenic nematode Steinernema hermaphroditum.</title>
        <authorList>
            <person name="Schwarz E.M."/>
            <person name="Heppert J.K."/>
            <person name="Baniya A."/>
            <person name="Schwartz H.T."/>
            <person name="Tan C.-H."/>
            <person name="Antoshechkin I."/>
            <person name="Sternberg P.W."/>
            <person name="Goodrich-Blair H."/>
            <person name="Dillman A.R."/>
        </authorList>
    </citation>
    <scope>NUCLEOTIDE SEQUENCE</scope>
    <source>
        <strain evidence="2">PS9179</strain>
        <tissue evidence="2">Whole animal</tissue>
    </source>
</reference>
<gene>
    <name evidence="2" type="ORF">QR680_013656</name>
</gene>
<protein>
    <submittedName>
        <fullName evidence="2">Uncharacterized protein</fullName>
    </submittedName>
</protein>
<accession>A0AA39I8U4</accession>
<feature type="compositionally biased region" description="Low complexity" evidence="1">
    <location>
        <begin position="224"/>
        <end position="235"/>
    </location>
</feature>
<proteinExistence type="predicted"/>
<feature type="compositionally biased region" description="Basic and acidic residues" evidence="1">
    <location>
        <begin position="430"/>
        <end position="439"/>
    </location>
</feature>
<feature type="region of interest" description="Disordered" evidence="1">
    <location>
        <begin position="1023"/>
        <end position="1056"/>
    </location>
</feature>
<feature type="region of interest" description="Disordered" evidence="1">
    <location>
        <begin position="331"/>
        <end position="364"/>
    </location>
</feature>
<feature type="compositionally biased region" description="Basic residues" evidence="1">
    <location>
        <begin position="1045"/>
        <end position="1056"/>
    </location>
</feature>
<name>A0AA39I8U4_9BILA</name>
<dbReference type="EMBL" id="JAUCMV010000002">
    <property type="protein sequence ID" value="KAK0418587.1"/>
    <property type="molecule type" value="Genomic_DNA"/>
</dbReference>
<feature type="compositionally biased region" description="Polar residues" evidence="1">
    <location>
        <begin position="553"/>
        <end position="576"/>
    </location>
</feature>
<feature type="compositionally biased region" description="Pro residues" evidence="1">
    <location>
        <begin position="440"/>
        <end position="453"/>
    </location>
</feature>
<evidence type="ECO:0000313" key="3">
    <source>
        <dbReference type="Proteomes" id="UP001175271"/>
    </source>
</evidence>
<organism evidence="2 3">
    <name type="scientific">Steinernema hermaphroditum</name>
    <dbReference type="NCBI Taxonomy" id="289476"/>
    <lineage>
        <taxon>Eukaryota</taxon>
        <taxon>Metazoa</taxon>
        <taxon>Ecdysozoa</taxon>
        <taxon>Nematoda</taxon>
        <taxon>Chromadorea</taxon>
        <taxon>Rhabditida</taxon>
        <taxon>Tylenchina</taxon>
        <taxon>Panagrolaimomorpha</taxon>
        <taxon>Strongyloidoidea</taxon>
        <taxon>Steinernematidae</taxon>
        <taxon>Steinernema</taxon>
    </lineage>
</organism>
<feature type="compositionally biased region" description="Acidic residues" evidence="1">
    <location>
        <begin position="347"/>
        <end position="361"/>
    </location>
</feature>
<feature type="region of interest" description="Disordered" evidence="1">
    <location>
        <begin position="211"/>
        <end position="242"/>
    </location>
</feature>
<dbReference type="AlphaFoldDB" id="A0AA39I8U4"/>
<feature type="region of interest" description="Disordered" evidence="1">
    <location>
        <begin position="396"/>
        <end position="580"/>
    </location>
</feature>
<evidence type="ECO:0000256" key="1">
    <source>
        <dbReference type="SAM" id="MobiDB-lite"/>
    </source>
</evidence>
<evidence type="ECO:0000313" key="2">
    <source>
        <dbReference type="EMBL" id="KAK0418587.1"/>
    </source>
</evidence>